<keyword evidence="6" id="KW-0479">Metal-binding</keyword>
<comment type="cofactor">
    <cofactor evidence="1">
        <name>Zn(2+)</name>
        <dbReference type="ChEBI" id="CHEBI:29105"/>
    </cofactor>
</comment>
<dbReference type="InterPro" id="IPR000555">
    <property type="entry name" value="JAMM/MPN+_dom"/>
</dbReference>
<keyword evidence="8" id="KW-0378">Hydrolase</keyword>
<evidence type="ECO:0000256" key="3">
    <source>
        <dbReference type="ARBA" id="ARBA00022670"/>
    </source>
</evidence>
<accession>A0AAD7QMR7</accession>
<evidence type="ECO:0000256" key="6">
    <source>
        <dbReference type="ARBA" id="ARBA00022723"/>
    </source>
</evidence>
<dbReference type="InterPro" id="IPR015063">
    <property type="entry name" value="USP8_dimer"/>
</dbReference>
<evidence type="ECO:0000313" key="16">
    <source>
        <dbReference type="EMBL" id="KAJ8098217.1"/>
    </source>
</evidence>
<evidence type="ECO:0000259" key="15">
    <source>
        <dbReference type="PROSITE" id="PS50249"/>
    </source>
</evidence>
<organism evidence="16 17">
    <name type="scientific">Lipomyces tetrasporus</name>
    <dbReference type="NCBI Taxonomy" id="54092"/>
    <lineage>
        <taxon>Eukaryota</taxon>
        <taxon>Fungi</taxon>
        <taxon>Dikarya</taxon>
        <taxon>Ascomycota</taxon>
        <taxon>Saccharomycotina</taxon>
        <taxon>Lipomycetes</taxon>
        <taxon>Lipomycetales</taxon>
        <taxon>Lipomycetaceae</taxon>
        <taxon>Lipomyces</taxon>
    </lineage>
</organism>
<keyword evidence="7" id="KW-0833">Ubl conjugation pathway</keyword>
<feature type="compositionally biased region" description="Polar residues" evidence="14">
    <location>
        <begin position="202"/>
        <end position="215"/>
    </location>
</feature>
<dbReference type="SMART" id="SM00232">
    <property type="entry name" value="JAB_MPN"/>
    <property type="match status" value="1"/>
</dbReference>
<evidence type="ECO:0000256" key="13">
    <source>
        <dbReference type="ARBA" id="ARBA00039609"/>
    </source>
</evidence>
<dbReference type="GO" id="GO:0005768">
    <property type="term" value="C:endosome"/>
    <property type="evidence" value="ECO:0007669"/>
    <property type="project" value="TreeGrafter"/>
</dbReference>
<keyword evidence="5" id="KW-0789">Thiol protease inhibitor</keyword>
<evidence type="ECO:0000256" key="7">
    <source>
        <dbReference type="ARBA" id="ARBA00022786"/>
    </source>
</evidence>
<keyword evidence="10" id="KW-0482">Metalloprotease</keyword>
<evidence type="ECO:0000313" key="17">
    <source>
        <dbReference type="Proteomes" id="UP001217417"/>
    </source>
</evidence>
<dbReference type="EMBL" id="JARPMG010000009">
    <property type="protein sequence ID" value="KAJ8098217.1"/>
    <property type="molecule type" value="Genomic_DNA"/>
</dbReference>
<dbReference type="GO" id="GO:0046872">
    <property type="term" value="F:metal ion binding"/>
    <property type="evidence" value="ECO:0007669"/>
    <property type="project" value="UniProtKB-KW"/>
</dbReference>
<gene>
    <name evidence="16" type="ORF">POJ06DRAFT_258877</name>
</gene>
<comment type="function">
    <text evidence="11">Inhibitor of the DOA4 deubiquitinase involved in the regulation of protein degradation by the proteasome and maintenance of a normal level of free ubiquitin.</text>
</comment>
<dbReference type="InterPro" id="IPR044098">
    <property type="entry name" value="STAMBP/STALP-like_MPN"/>
</dbReference>
<evidence type="ECO:0000256" key="14">
    <source>
        <dbReference type="SAM" id="MobiDB-lite"/>
    </source>
</evidence>
<dbReference type="Gene3D" id="1.20.58.80">
    <property type="entry name" value="Phosphotransferase system, lactose/cellobiose-type IIA subunit"/>
    <property type="match status" value="1"/>
</dbReference>
<dbReference type="InterPro" id="IPR037518">
    <property type="entry name" value="MPN"/>
</dbReference>
<dbReference type="GeneID" id="80883470"/>
<evidence type="ECO:0000256" key="12">
    <source>
        <dbReference type="ARBA" id="ARBA00038426"/>
    </source>
</evidence>
<evidence type="ECO:0000256" key="9">
    <source>
        <dbReference type="ARBA" id="ARBA00022833"/>
    </source>
</evidence>
<comment type="similarity">
    <text evidence="12">Belongs to the RFU1 family.</text>
</comment>
<dbReference type="GO" id="GO:0140492">
    <property type="term" value="F:metal-dependent deubiquitinase activity"/>
    <property type="evidence" value="ECO:0007669"/>
    <property type="project" value="InterPro"/>
</dbReference>
<comment type="similarity">
    <text evidence="2">Belongs to the peptidase M67C family.</text>
</comment>
<feature type="region of interest" description="Disordered" evidence="14">
    <location>
        <begin position="198"/>
        <end position="238"/>
    </location>
</feature>
<evidence type="ECO:0000256" key="11">
    <source>
        <dbReference type="ARBA" id="ARBA00037208"/>
    </source>
</evidence>
<name>A0AAD7QMR7_9ASCO</name>
<feature type="domain" description="MPN" evidence="15">
    <location>
        <begin position="261"/>
        <end position="389"/>
    </location>
</feature>
<dbReference type="PANTHER" id="PTHR12947:SF13">
    <property type="entry name" value="FI19924P1"/>
    <property type="match status" value="1"/>
</dbReference>
<dbReference type="Proteomes" id="UP001217417">
    <property type="component" value="Unassembled WGS sequence"/>
</dbReference>
<dbReference type="SUPFAM" id="SSF140856">
    <property type="entry name" value="USP8 N-terminal domain-like"/>
    <property type="match status" value="1"/>
</dbReference>
<reference evidence="16" key="1">
    <citation type="submission" date="2023-03" db="EMBL/GenBank/DDBJ databases">
        <title>Near-Complete genome sequence of Lipomyces tetrasporous NRRL Y-64009, an oleaginous yeast capable of growing on lignocellulosic hydrolysates.</title>
        <authorList>
            <consortium name="Lawrence Berkeley National Laboratory"/>
            <person name="Jagtap S.S."/>
            <person name="Liu J.-J."/>
            <person name="Walukiewicz H.E."/>
            <person name="Pangilinan J."/>
            <person name="Lipzen A."/>
            <person name="Ahrendt S."/>
            <person name="Koriabine M."/>
            <person name="Cobaugh K."/>
            <person name="Salamov A."/>
            <person name="Yoshinaga Y."/>
            <person name="Ng V."/>
            <person name="Daum C."/>
            <person name="Grigoriev I.V."/>
            <person name="Slininger P.J."/>
            <person name="Dien B.S."/>
            <person name="Jin Y.-S."/>
            <person name="Rao C.V."/>
        </authorList>
    </citation>
    <scope>NUCLEOTIDE SEQUENCE</scope>
    <source>
        <strain evidence="16">NRRL Y-64009</strain>
    </source>
</reference>
<dbReference type="GO" id="GO:0061578">
    <property type="term" value="F:K63-linked deubiquitinase activity"/>
    <property type="evidence" value="ECO:0007669"/>
    <property type="project" value="InterPro"/>
</dbReference>
<dbReference type="CDD" id="cd08066">
    <property type="entry name" value="MPN_AMSH_like"/>
    <property type="match status" value="1"/>
</dbReference>
<dbReference type="GO" id="GO:0070536">
    <property type="term" value="P:protein K63-linked deubiquitination"/>
    <property type="evidence" value="ECO:0007669"/>
    <property type="project" value="InterPro"/>
</dbReference>
<dbReference type="PROSITE" id="PS50249">
    <property type="entry name" value="MPN"/>
    <property type="match status" value="1"/>
</dbReference>
<dbReference type="RefSeq" id="XP_056041667.1">
    <property type="nucleotide sequence ID" value="XM_056188304.1"/>
</dbReference>
<dbReference type="FunFam" id="3.40.140.10:FF:000033">
    <property type="entry name" value="AMSH-like protease sst2"/>
    <property type="match status" value="1"/>
</dbReference>
<dbReference type="PANTHER" id="PTHR12947">
    <property type="entry name" value="AMSH-LIKE PROTEASE"/>
    <property type="match status" value="1"/>
</dbReference>
<comment type="caution">
    <text evidence="16">The sequence shown here is derived from an EMBL/GenBank/DDBJ whole genome shotgun (WGS) entry which is preliminary data.</text>
</comment>
<keyword evidence="4" id="KW-0646">Protease inhibitor</keyword>
<proteinExistence type="inferred from homology"/>
<evidence type="ECO:0000256" key="10">
    <source>
        <dbReference type="ARBA" id="ARBA00023049"/>
    </source>
</evidence>
<evidence type="ECO:0000256" key="1">
    <source>
        <dbReference type="ARBA" id="ARBA00001947"/>
    </source>
</evidence>
<dbReference type="AlphaFoldDB" id="A0AAD7QMR7"/>
<dbReference type="SUPFAM" id="SSF102712">
    <property type="entry name" value="JAB1/MPN domain"/>
    <property type="match status" value="1"/>
</dbReference>
<evidence type="ECO:0000256" key="5">
    <source>
        <dbReference type="ARBA" id="ARBA00022704"/>
    </source>
</evidence>
<evidence type="ECO:0000256" key="4">
    <source>
        <dbReference type="ARBA" id="ARBA00022690"/>
    </source>
</evidence>
<keyword evidence="9" id="KW-0862">Zinc</keyword>
<dbReference type="GO" id="GO:0016020">
    <property type="term" value="C:membrane"/>
    <property type="evidence" value="ECO:0007669"/>
    <property type="project" value="TreeGrafter"/>
</dbReference>
<dbReference type="Pfam" id="PF01398">
    <property type="entry name" value="JAB"/>
    <property type="match status" value="1"/>
</dbReference>
<dbReference type="Gene3D" id="3.40.140.10">
    <property type="entry name" value="Cytidine Deaminase, domain 2"/>
    <property type="match status" value="1"/>
</dbReference>
<keyword evidence="17" id="KW-1185">Reference proteome</keyword>
<dbReference type="Pfam" id="PF08969">
    <property type="entry name" value="USP8_dimer"/>
    <property type="match status" value="1"/>
</dbReference>
<dbReference type="GO" id="GO:0004869">
    <property type="term" value="F:cysteine-type endopeptidase inhibitor activity"/>
    <property type="evidence" value="ECO:0007669"/>
    <property type="project" value="UniProtKB-KW"/>
</dbReference>
<evidence type="ECO:0000256" key="2">
    <source>
        <dbReference type="ARBA" id="ARBA00010981"/>
    </source>
</evidence>
<sequence length="438" mass="49014">MPSSGSPVPSPRSIAELSAAANEYDFDPAVHLRYWIRSASAILRQANVYDDEGAYDEAYILYLRYAQLVLNRLHTHPEAKKTPERTKLMALSKKTTPILSRLQVLKPIIEQANAAFEQRQRQLTQRREELAKFRKSTETEEIRADSTDAVNKVDYSLDMRGLAVADHPELLRLQQQSQLPLTRESELAVAPHDLYSYPSLPSRDNGTRTVSSMSSVLPPERPPKLPSYGHATESPTPVILPSKSIEHKSTATTEGGAQLRTVFLPSELRSSFLEIALPNTRNKLETCGILCGILNRNAFFITHLVVPEQESTTDTCATKDEEGLFNYLDENDLFTLGWIHTHPTQTCFLSSVDLHTQNSYQLMLAESIAIVCAPMHEPAWGIFRLTDPPGIKAITNCRQPGTFHPHAEKNIYTNAKLPAGHVFIRDGLPLKIVDLRNA</sequence>
<protein>
    <recommendedName>
        <fullName evidence="13">Regulator of free ubiquitin chains 1</fullName>
    </recommendedName>
</protein>
<dbReference type="GO" id="GO:0006508">
    <property type="term" value="P:proteolysis"/>
    <property type="evidence" value="ECO:0007669"/>
    <property type="project" value="UniProtKB-KW"/>
</dbReference>
<evidence type="ECO:0000256" key="8">
    <source>
        <dbReference type="ARBA" id="ARBA00022801"/>
    </source>
</evidence>
<keyword evidence="3" id="KW-0645">Protease</keyword>